<name>A0ABN8I6K6_9NEOP</name>
<dbReference type="Proteomes" id="UP000837857">
    <property type="component" value="Chromosome 19"/>
</dbReference>
<sequence length="82" mass="8985">MHCGPRDRAKFKGLDGNGSVAGRPSRLAVVRRLPSIRGARKPGGDDHRLNPQRIKRATAGLAHCRPASRFVGSIPERVFLYV</sequence>
<accession>A0ABN8I6K6</accession>
<dbReference type="EMBL" id="OW152831">
    <property type="protein sequence ID" value="CAH2049566.1"/>
    <property type="molecule type" value="Genomic_DNA"/>
</dbReference>
<gene>
    <name evidence="1" type="ORF">IPOD504_LOCUS6926</name>
</gene>
<organism evidence="1 2">
    <name type="scientific">Iphiclides podalirius</name>
    <name type="common">scarce swallowtail</name>
    <dbReference type="NCBI Taxonomy" id="110791"/>
    <lineage>
        <taxon>Eukaryota</taxon>
        <taxon>Metazoa</taxon>
        <taxon>Ecdysozoa</taxon>
        <taxon>Arthropoda</taxon>
        <taxon>Hexapoda</taxon>
        <taxon>Insecta</taxon>
        <taxon>Pterygota</taxon>
        <taxon>Neoptera</taxon>
        <taxon>Endopterygota</taxon>
        <taxon>Lepidoptera</taxon>
        <taxon>Glossata</taxon>
        <taxon>Ditrysia</taxon>
        <taxon>Papilionoidea</taxon>
        <taxon>Papilionidae</taxon>
        <taxon>Papilioninae</taxon>
        <taxon>Iphiclides</taxon>
    </lineage>
</organism>
<keyword evidence="2" id="KW-1185">Reference proteome</keyword>
<evidence type="ECO:0000313" key="2">
    <source>
        <dbReference type="Proteomes" id="UP000837857"/>
    </source>
</evidence>
<evidence type="ECO:0000313" key="1">
    <source>
        <dbReference type="EMBL" id="CAH2049566.1"/>
    </source>
</evidence>
<proteinExistence type="predicted"/>
<protein>
    <submittedName>
        <fullName evidence="1">Uncharacterized protein</fullName>
    </submittedName>
</protein>
<feature type="non-terminal residue" evidence="1">
    <location>
        <position position="82"/>
    </location>
</feature>
<reference evidence="1" key="1">
    <citation type="submission" date="2022-03" db="EMBL/GenBank/DDBJ databases">
        <authorList>
            <person name="Martin H S."/>
        </authorList>
    </citation>
    <scope>NUCLEOTIDE SEQUENCE</scope>
</reference>